<evidence type="ECO:0000313" key="7">
    <source>
        <dbReference type="Proteomes" id="UP000199651"/>
    </source>
</evidence>
<comment type="subunit">
    <text evidence="3">Homotrimer.</text>
</comment>
<keyword evidence="7" id="KW-1185">Reference proteome</keyword>
<comment type="similarity">
    <text evidence="2">Belongs to the KHG/KDPG aldolase family.</text>
</comment>
<evidence type="ECO:0000256" key="3">
    <source>
        <dbReference type="ARBA" id="ARBA00011233"/>
    </source>
</evidence>
<evidence type="ECO:0000313" key="6">
    <source>
        <dbReference type="EMBL" id="SDP23804.1"/>
    </source>
</evidence>
<dbReference type="RefSeq" id="WP_091377904.1">
    <property type="nucleotide sequence ID" value="NZ_FNDV01000004.1"/>
</dbReference>
<dbReference type="Pfam" id="PF01081">
    <property type="entry name" value="Aldolase"/>
    <property type="match status" value="1"/>
</dbReference>
<dbReference type="OrthoDB" id="9805177at2"/>
<evidence type="ECO:0000256" key="1">
    <source>
        <dbReference type="ARBA" id="ARBA00004761"/>
    </source>
</evidence>
<dbReference type="STRING" id="504798.SAMN05421871_104272"/>
<proteinExistence type="inferred from homology"/>
<dbReference type="PROSITE" id="PS00160">
    <property type="entry name" value="ALDOLASE_KDPG_KHG_2"/>
    <property type="match status" value="1"/>
</dbReference>
<dbReference type="PANTHER" id="PTHR30246:SF1">
    <property type="entry name" value="2-DEHYDRO-3-DEOXY-6-PHOSPHOGALACTONATE ALDOLASE-RELATED"/>
    <property type="match status" value="1"/>
</dbReference>
<accession>A0A1H0R2Q3</accession>
<evidence type="ECO:0000256" key="4">
    <source>
        <dbReference type="ARBA" id="ARBA00023239"/>
    </source>
</evidence>
<dbReference type="SUPFAM" id="SSF51569">
    <property type="entry name" value="Aldolase"/>
    <property type="match status" value="1"/>
</dbReference>
<dbReference type="InterPro" id="IPR000887">
    <property type="entry name" value="Aldlse_KDPG_KHG"/>
</dbReference>
<keyword evidence="4" id="KW-0456">Lyase</keyword>
<dbReference type="GO" id="GO:0016829">
    <property type="term" value="F:lyase activity"/>
    <property type="evidence" value="ECO:0007669"/>
    <property type="project" value="UniProtKB-KW"/>
</dbReference>
<evidence type="ECO:0000256" key="2">
    <source>
        <dbReference type="ARBA" id="ARBA00006906"/>
    </source>
</evidence>
<reference evidence="7" key="1">
    <citation type="submission" date="2016-10" db="EMBL/GenBank/DDBJ databases">
        <authorList>
            <person name="Varghese N."/>
            <person name="Submissions S."/>
        </authorList>
    </citation>
    <scope>NUCLEOTIDE SEQUENCE [LARGE SCALE GENOMIC DNA]</scope>
    <source>
        <strain evidence="7">IBRC-M 10655</strain>
    </source>
</reference>
<gene>
    <name evidence="6" type="ORF">SAMN05192558_107273</name>
</gene>
<organism evidence="6 7">
    <name type="scientific">Actinokineospora alba</name>
    <dbReference type="NCBI Taxonomy" id="504798"/>
    <lineage>
        <taxon>Bacteria</taxon>
        <taxon>Bacillati</taxon>
        <taxon>Actinomycetota</taxon>
        <taxon>Actinomycetes</taxon>
        <taxon>Pseudonocardiales</taxon>
        <taxon>Pseudonocardiaceae</taxon>
        <taxon>Actinokineospora</taxon>
    </lineage>
</organism>
<dbReference type="Gene3D" id="3.20.20.70">
    <property type="entry name" value="Aldolase class I"/>
    <property type="match status" value="1"/>
</dbReference>
<dbReference type="CDD" id="cd00452">
    <property type="entry name" value="KDPG_aldolase"/>
    <property type="match status" value="1"/>
</dbReference>
<sequence>MSGYLWQRTGAIAAGRVVGILRSADAESAVAAGEALVSAGITVVEVSLVTPGALDAIRTLAATPDGRMVGAGTVLDEASARLAILAGATFLVCPTVVPEVIACGNRYGVPVLAGAQTPTEAVRAAEFGAALVKLFPAGELGPAYLKAVRAALPHIGFVPTGGITGDNAGEWFAVGAVAVGVGGSLTSGAPESIRSRVTDFLAGLGDGMDQSGG</sequence>
<keyword evidence="5" id="KW-0119">Carbohydrate metabolism</keyword>
<dbReference type="PANTHER" id="PTHR30246">
    <property type="entry name" value="2-KETO-3-DEOXY-6-PHOSPHOGLUCONATE ALDOLASE"/>
    <property type="match status" value="1"/>
</dbReference>
<evidence type="ECO:0000256" key="5">
    <source>
        <dbReference type="ARBA" id="ARBA00023277"/>
    </source>
</evidence>
<protein>
    <submittedName>
        <fullName evidence="6">2-dehydro-3-deoxyphosphogluconate aldolase / (4S)-4-hydroxy-2-oxoglutarate aldolase</fullName>
    </submittedName>
</protein>
<dbReference type="InterPro" id="IPR013785">
    <property type="entry name" value="Aldolase_TIM"/>
</dbReference>
<dbReference type="AlphaFoldDB" id="A0A1H0R2Q3"/>
<comment type="pathway">
    <text evidence="1">Carbohydrate acid metabolism.</text>
</comment>
<name>A0A1H0R2Q3_9PSEU</name>
<dbReference type="Proteomes" id="UP000199651">
    <property type="component" value="Unassembled WGS sequence"/>
</dbReference>
<dbReference type="EMBL" id="FNJB01000007">
    <property type="protein sequence ID" value="SDP23804.1"/>
    <property type="molecule type" value="Genomic_DNA"/>
</dbReference>
<dbReference type="InterPro" id="IPR031338">
    <property type="entry name" value="KDPG/KHG_AS_2"/>
</dbReference>